<dbReference type="PANTHER" id="PTHR40111:SF1">
    <property type="entry name" value="CEPHALOSPORIN-C DEACETYLASE"/>
    <property type="match status" value="1"/>
</dbReference>
<accession>A0A6N8KZR6</accession>
<evidence type="ECO:0000256" key="1">
    <source>
        <dbReference type="PIRSR" id="PIRSR639069-1"/>
    </source>
</evidence>
<evidence type="ECO:0000256" key="2">
    <source>
        <dbReference type="SAM" id="SignalP"/>
    </source>
</evidence>
<evidence type="ECO:0000313" key="4">
    <source>
        <dbReference type="EMBL" id="MVZ61042.1"/>
    </source>
</evidence>
<reference evidence="4 5" key="1">
    <citation type="submission" date="2019-12" db="EMBL/GenBank/DDBJ databases">
        <authorList>
            <person name="Dong K."/>
        </authorList>
    </citation>
    <scope>NUCLEOTIDE SEQUENCE [LARGE SCALE GENOMIC DNA]</scope>
    <source>
        <strain evidence="4 5">JCM 31225</strain>
    </source>
</reference>
<dbReference type="GO" id="GO:0005976">
    <property type="term" value="P:polysaccharide metabolic process"/>
    <property type="evidence" value="ECO:0007669"/>
    <property type="project" value="TreeGrafter"/>
</dbReference>
<dbReference type="Proteomes" id="UP000435036">
    <property type="component" value="Unassembled WGS sequence"/>
</dbReference>
<protein>
    <submittedName>
        <fullName evidence="4">Prolyl oligopeptidase family serine peptidase</fullName>
    </submittedName>
</protein>
<feature type="active site" description="Nucleophile" evidence="1">
    <location>
        <position position="302"/>
    </location>
</feature>
<dbReference type="EMBL" id="WSQA01000002">
    <property type="protein sequence ID" value="MVZ61042.1"/>
    <property type="molecule type" value="Genomic_DNA"/>
</dbReference>
<evidence type="ECO:0000259" key="3">
    <source>
        <dbReference type="Pfam" id="PF05448"/>
    </source>
</evidence>
<dbReference type="InterPro" id="IPR029058">
    <property type="entry name" value="AB_hydrolase_fold"/>
</dbReference>
<sequence length="438" mass="48829">MKNNHLIRSFLAILCLVAVWNLGTAQSRSSQLVQVLVTPNKADWTYGKNQEISFNVSVIKHQVPVQGIDVSYSIGWEKMDPLQSGTLKLNGPSSLVGKPMQTNTPGFIRCEVKVKVDGEEYRGIATAAVAPEEVQPTQTMPADFMDFWNKEIAALKNIPLDPKLTLLPEKSTATVDVYHVSFQNINNSRIYGILARPKKAGKYPAVLQVPGAGVRPYDGLVQQAEQGLVTLQIGIHGVPVRYDLELYQSLAAGPLRGYMMNNLDDKNQYYYRRVYLGCVRAVDFLSQLEEVNANNMQVWGGSQGGALSIITAALDKRIKNLVAIYPAISDLTGYLHGRAGGWPHMFNKDNAPFMATPEKIANSAYYDVVNFAKHVKVPGFYTWGYNDETCPPTSYYAAYNVIKAPKTLFLVQETGHWTFPEQQTKIFDWVLEKANIKK</sequence>
<dbReference type="OrthoDB" id="3668964at2"/>
<feature type="active site" description="Charge relay system" evidence="1">
    <location>
        <position position="387"/>
    </location>
</feature>
<keyword evidence="5" id="KW-1185">Reference proteome</keyword>
<dbReference type="InterPro" id="IPR008391">
    <property type="entry name" value="AXE1_dom"/>
</dbReference>
<dbReference type="SUPFAM" id="SSF53474">
    <property type="entry name" value="alpha/beta-Hydrolases"/>
    <property type="match status" value="1"/>
</dbReference>
<dbReference type="RefSeq" id="WP_160367689.1">
    <property type="nucleotide sequence ID" value="NZ_WSQA01000002.1"/>
</dbReference>
<comment type="caution">
    <text evidence="4">The sequence shown here is derived from an EMBL/GenBank/DDBJ whole genome shotgun (WGS) entry which is preliminary data.</text>
</comment>
<proteinExistence type="predicted"/>
<feature type="signal peptide" evidence="2">
    <location>
        <begin position="1"/>
        <end position="25"/>
    </location>
</feature>
<dbReference type="AlphaFoldDB" id="A0A6N8KZR6"/>
<dbReference type="GO" id="GO:0052689">
    <property type="term" value="F:carboxylic ester hydrolase activity"/>
    <property type="evidence" value="ECO:0007669"/>
    <property type="project" value="TreeGrafter"/>
</dbReference>
<organism evidence="4 5">
    <name type="scientific">Sphingobacterium humi</name>
    <dbReference type="NCBI Taxonomy" id="1796905"/>
    <lineage>
        <taxon>Bacteria</taxon>
        <taxon>Pseudomonadati</taxon>
        <taxon>Bacteroidota</taxon>
        <taxon>Sphingobacteriia</taxon>
        <taxon>Sphingobacteriales</taxon>
        <taxon>Sphingobacteriaceae</taxon>
        <taxon>Sphingobacterium</taxon>
    </lineage>
</organism>
<feature type="active site" description="Charge relay system" evidence="1">
    <location>
        <position position="416"/>
    </location>
</feature>
<feature type="domain" description="Acetyl xylan esterase" evidence="3">
    <location>
        <begin position="135"/>
        <end position="430"/>
    </location>
</feature>
<dbReference type="Pfam" id="PF05448">
    <property type="entry name" value="AXE1"/>
    <property type="match status" value="1"/>
</dbReference>
<dbReference type="PANTHER" id="PTHR40111">
    <property type="entry name" value="CEPHALOSPORIN-C DEACETYLASE"/>
    <property type="match status" value="1"/>
</dbReference>
<evidence type="ECO:0000313" key="5">
    <source>
        <dbReference type="Proteomes" id="UP000435036"/>
    </source>
</evidence>
<dbReference type="InterPro" id="IPR039069">
    <property type="entry name" value="CE7"/>
</dbReference>
<name>A0A6N8KZR6_9SPHI</name>
<gene>
    <name evidence="4" type="ORF">GQF63_03300</name>
</gene>
<keyword evidence="2" id="KW-0732">Signal</keyword>
<feature type="chain" id="PRO_5026694675" evidence="2">
    <location>
        <begin position="26"/>
        <end position="438"/>
    </location>
</feature>
<dbReference type="Gene3D" id="3.40.50.1820">
    <property type="entry name" value="alpha/beta hydrolase"/>
    <property type="match status" value="1"/>
</dbReference>